<dbReference type="GO" id="GO:0031204">
    <property type="term" value="P:post-translational protein targeting to membrane, translocation"/>
    <property type="evidence" value="ECO:0007669"/>
    <property type="project" value="TreeGrafter"/>
</dbReference>
<keyword evidence="10 12" id="KW-0472">Membrane</keyword>
<feature type="region of interest" description="Disordered" evidence="11">
    <location>
        <begin position="79"/>
        <end position="119"/>
    </location>
</feature>
<keyword evidence="14" id="KW-1185">Reference proteome</keyword>
<evidence type="ECO:0000256" key="2">
    <source>
        <dbReference type="ARBA" id="ARBA00010604"/>
    </source>
</evidence>
<dbReference type="NCBIfam" id="TIGR00869">
    <property type="entry name" value="sec62"/>
    <property type="match status" value="1"/>
</dbReference>
<feature type="compositionally biased region" description="Low complexity" evidence="11">
    <location>
        <begin position="79"/>
        <end position="109"/>
    </location>
</feature>
<evidence type="ECO:0000256" key="8">
    <source>
        <dbReference type="ARBA" id="ARBA00022989"/>
    </source>
</evidence>
<gene>
    <name evidence="13" type="ORF">AWRI4233_LOCUS4125</name>
</gene>
<dbReference type="PANTHER" id="PTHR12443:SF9">
    <property type="entry name" value="TRANSLOCATION PROTEIN SEC62"/>
    <property type="match status" value="1"/>
</dbReference>
<keyword evidence="4" id="KW-0813">Transport</keyword>
<feature type="transmembrane region" description="Helical" evidence="12">
    <location>
        <begin position="269"/>
        <end position="296"/>
    </location>
</feature>
<keyword evidence="5 12" id="KW-0812">Transmembrane</keyword>
<dbReference type="Proteomes" id="UP000714618">
    <property type="component" value="Unassembled WGS sequence"/>
</dbReference>
<accession>A0A9N8PFR7</accession>
<evidence type="ECO:0000256" key="1">
    <source>
        <dbReference type="ARBA" id="ARBA00004477"/>
    </source>
</evidence>
<dbReference type="InterPro" id="IPR004728">
    <property type="entry name" value="Sec62"/>
</dbReference>
<feature type="transmembrane region" description="Helical" evidence="12">
    <location>
        <begin position="243"/>
        <end position="263"/>
    </location>
</feature>
<organism evidence="13 14">
    <name type="scientific">Aureobasidium mustum</name>
    <dbReference type="NCBI Taxonomy" id="2773714"/>
    <lineage>
        <taxon>Eukaryota</taxon>
        <taxon>Fungi</taxon>
        <taxon>Dikarya</taxon>
        <taxon>Ascomycota</taxon>
        <taxon>Pezizomycotina</taxon>
        <taxon>Dothideomycetes</taxon>
        <taxon>Dothideomycetidae</taxon>
        <taxon>Dothideales</taxon>
        <taxon>Saccotheciaceae</taxon>
        <taxon>Aureobasidium</taxon>
    </lineage>
</organism>
<keyword evidence="9" id="KW-0811">Translocation</keyword>
<evidence type="ECO:0000256" key="3">
    <source>
        <dbReference type="ARBA" id="ARBA00021257"/>
    </source>
</evidence>
<name>A0A9N8PFR7_9PEZI</name>
<keyword evidence="7" id="KW-0653">Protein transport</keyword>
<evidence type="ECO:0000256" key="9">
    <source>
        <dbReference type="ARBA" id="ARBA00023010"/>
    </source>
</evidence>
<dbReference type="InterPro" id="IPR011553">
    <property type="entry name" value="Sec62_asco"/>
</dbReference>
<evidence type="ECO:0000256" key="5">
    <source>
        <dbReference type="ARBA" id="ARBA00022692"/>
    </source>
</evidence>
<feature type="compositionally biased region" description="Basic and acidic residues" evidence="11">
    <location>
        <begin position="370"/>
        <end position="384"/>
    </location>
</feature>
<feature type="region of interest" description="Disordered" evidence="11">
    <location>
        <begin position="1"/>
        <end position="44"/>
    </location>
</feature>
<evidence type="ECO:0000256" key="10">
    <source>
        <dbReference type="ARBA" id="ARBA00023136"/>
    </source>
</evidence>
<comment type="similarity">
    <text evidence="2">Belongs to the SEC62 family.</text>
</comment>
<reference evidence="13" key="1">
    <citation type="submission" date="2020-06" db="EMBL/GenBank/DDBJ databases">
        <authorList>
            <person name="Onetto C."/>
        </authorList>
    </citation>
    <scope>NUCLEOTIDE SEQUENCE</scope>
</reference>
<evidence type="ECO:0000256" key="12">
    <source>
        <dbReference type="SAM" id="Phobius"/>
    </source>
</evidence>
<comment type="caution">
    <text evidence="13">The sequence shown here is derived from an EMBL/GenBank/DDBJ whole genome shotgun (WGS) entry which is preliminary data.</text>
</comment>
<evidence type="ECO:0000256" key="11">
    <source>
        <dbReference type="SAM" id="MobiDB-lite"/>
    </source>
</evidence>
<sequence length="423" mass="48051">MSAPPQEPPQQQQPPQQEGQPQPGQPQINLMPAGLQPGQQPTPEQIQAMQRQLAIEAQKNGMTVPQYVEQLKAQAMRQHMMQQQQMRQQQMQQQQMQQQQMQQQQQQQQPITPGPPKPEAIAVANFLQSQDLKVRTCVFQEKRKDMFKVKRAIRALESPAYEKARAKNPLLPPVTDRASAENTFKLLPLSLLALRVSKVEQPAEQKKKRVKGLWTVKVEQQQEARDEFHYVWLYEGAQWKTKLYAVGALALILAIVFFPVWPYKLRIGVWYLSMGCLGLLGLFFAMAIFRLILFLVTMFTVPPGLWLYPNLFEDVGFFDSFRPVWGWQETADDKKAKKEQKKAKREAKRLAKAGGEKIAEMGERVQEILDDGHGHDGHVHKEDISAPIMQPAAEGTSTSGAQVAEGQAKQRIMAASVEEAEDE</sequence>
<evidence type="ECO:0000256" key="7">
    <source>
        <dbReference type="ARBA" id="ARBA00022927"/>
    </source>
</evidence>
<dbReference type="AlphaFoldDB" id="A0A9N8PFR7"/>
<dbReference type="Pfam" id="PF03839">
    <property type="entry name" value="Sec62"/>
    <property type="match status" value="1"/>
</dbReference>
<evidence type="ECO:0000313" key="13">
    <source>
        <dbReference type="EMBL" id="CAD0093277.1"/>
    </source>
</evidence>
<keyword evidence="6" id="KW-0256">Endoplasmic reticulum</keyword>
<evidence type="ECO:0000256" key="6">
    <source>
        <dbReference type="ARBA" id="ARBA00022824"/>
    </source>
</evidence>
<proteinExistence type="inferred from homology"/>
<dbReference type="PANTHER" id="PTHR12443">
    <property type="entry name" value="TRANSLOCATION PROTEIN SEC62"/>
    <property type="match status" value="1"/>
</dbReference>
<feature type="compositionally biased region" description="Low complexity" evidence="11">
    <location>
        <begin position="13"/>
        <end position="27"/>
    </location>
</feature>
<feature type="region of interest" description="Disordered" evidence="11">
    <location>
        <begin position="370"/>
        <end position="423"/>
    </location>
</feature>
<dbReference type="OrthoDB" id="200187at2759"/>
<keyword evidence="8 12" id="KW-1133">Transmembrane helix</keyword>
<dbReference type="EMBL" id="CAIJEO010000005">
    <property type="protein sequence ID" value="CAD0093277.1"/>
    <property type="molecule type" value="Genomic_DNA"/>
</dbReference>
<evidence type="ECO:0000256" key="4">
    <source>
        <dbReference type="ARBA" id="ARBA00022448"/>
    </source>
</evidence>
<evidence type="ECO:0000313" key="14">
    <source>
        <dbReference type="Proteomes" id="UP000714618"/>
    </source>
</evidence>
<comment type="subcellular location">
    <subcellularLocation>
        <location evidence="1">Endoplasmic reticulum membrane</location>
        <topology evidence="1">Multi-pass membrane protein</topology>
    </subcellularLocation>
</comment>
<feature type="compositionally biased region" description="Pro residues" evidence="11">
    <location>
        <begin position="1"/>
        <end position="12"/>
    </location>
</feature>
<dbReference type="GO" id="GO:0005789">
    <property type="term" value="C:endoplasmic reticulum membrane"/>
    <property type="evidence" value="ECO:0007669"/>
    <property type="project" value="UniProtKB-SubCell"/>
</dbReference>
<protein>
    <recommendedName>
        <fullName evidence="3">Translocation protein SEC62</fullName>
    </recommendedName>
</protein>